<evidence type="ECO:0000256" key="5">
    <source>
        <dbReference type="ARBA" id="ARBA00023002"/>
    </source>
</evidence>
<dbReference type="InterPro" id="IPR003171">
    <property type="entry name" value="Mehydrof_redctse-like"/>
</dbReference>
<evidence type="ECO:0000313" key="8">
    <source>
        <dbReference type="Proteomes" id="UP000238137"/>
    </source>
</evidence>
<gene>
    <name evidence="7" type="ORF">A7A09_018960</name>
</gene>
<proteinExistence type="inferred from homology"/>
<dbReference type="EMBL" id="PXNQ02000014">
    <property type="protein sequence ID" value="RNF33063.1"/>
    <property type="molecule type" value="Genomic_DNA"/>
</dbReference>
<dbReference type="GO" id="GO:0006555">
    <property type="term" value="P:methionine metabolic process"/>
    <property type="evidence" value="ECO:0007669"/>
    <property type="project" value="InterPro"/>
</dbReference>
<dbReference type="InterPro" id="IPR029041">
    <property type="entry name" value="FAD-linked_oxidoreductase-like"/>
</dbReference>
<sequence>MAGTICMLRPVYRMLKKEGRMTNLTPPGNASTRPGLLHADISMELPPEMVDGFDPDPGILPRGTKIFLTHIAGKDVRAQIHAAKRLLSVGYVPVVHMGAHNFETEEEYVRLVQAHSRNGVTHGLFLGGNPRKHDGPFHEALDLLNHDVLRDANFTHALIGGYPEGHPDIGLDALENARRRKLEACHARAMSPEIISQFAFDGDAMAAWANRIAAEEPGLPIRLGLAGVTSLPNLIRFAVLCGVGPSTAVLKKNAGGFMKIMADHDPGGIIEGIETGYFGTNPLNLHFFPFGGWKKTLAWIGDRRAC</sequence>
<organism evidence="7 8">
    <name type="scientific">Paracoccus methylarcula</name>
    <dbReference type="NCBI Taxonomy" id="72022"/>
    <lineage>
        <taxon>Bacteria</taxon>
        <taxon>Pseudomonadati</taxon>
        <taxon>Pseudomonadota</taxon>
        <taxon>Alphaproteobacteria</taxon>
        <taxon>Rhodobacterales</taxon>
        <taxon>Paracoccaceae</taxon>
        <taxon>Paracoccus</taxon>
    </lineage>
</organism>
<evidence type="ECO:0000256" key="4">
    <source>
        <dbReference type="ARBA" id="ARBA00022827"/>
    </source>
</evidence>
<dbReference type="Gene3D" id="3.20.20.220">
    <property type="match status" value="1"/>
</dbReference>
<comment type="pathway">
    <text evidence="2 6">One-carbon metabolism; tetrahydrofolate interconversion.</text>
</comment>
<reference evidence="7" key="1">
    <citation type="submission" date="2018-05" db="EMBL/GenBank/DDBJ databases">
        <title>Reclassification of Methylarcula marina and Methylarcula terricola as Paracoccus methylarcula sp.nov., comb.nov. and Paracoccus terricola comb.nov.</title>
        <authorList>
            <person name="Shmareva M.N."/>
            <person name="Doronina N.V."/>
            <person name="Vasilenko O.V."/>
            <person name="Tarlachkov S.V."/>
            <person name="Trotsenko Y.A."/>
        </authorList>
    </citation>
    <scope>NUCLEOTIDE SEQUENCE [LARGE SCALE GENOMIC DNA]</scope>
    <source>
        <strain evidence="7">VKM B-2159</strain>
    </source>
</reference>
<evidence type="ECO:0000256" key="2">
    <source>
        <dbReference type="ARBA" id="ARBA00004777"/>
    </source>
</evidence>
<dbReference type="GO" id="GO:0004489">
    <property type="term" value="F:methylenetetrahydrofolate reductase [NAD(P)H] activity"/>
    <property type="evidence" value="ECO:0007669"/>
    <property type="project" value="InterPro"/>
</dbReference>
<dbReference type="Pfam" id="PF02219">
    <property type="entry name" value="MTHFR"/>
    <property type="match status" value="1"/>
</dbReference>
<keyword evidence="8" id="KW-1185">Reference proteome</keyword>
<name>A0A3R7LIG0_9RHOB</name>
<dbReference type="Proteomes" id="UP000238137">
    <property type="component" value="Unassembled WGS sequence"/>
</dbReference>
<accession>A0A3R7LIG0</accession>
<comment type="similarity">
    <text evidence="6">Belongs to the methylenetetrahydrofolate reductase family.</text>
</comment>
<dbReference type="UniPathway" id="UPA00193"/>
<comment type="caution">
    <text evidence="7">The sequence shown here is derived from an EMBL/GenBank/DDBJ whole genome shotgun (WGS) entry which is preliminary data.</text>
</comment>
<dbReference type="GO" id="GO:0035999">
    <property type="term" value="P:tetrahydrofolate interconversion"/>
    <property type="evidence" value="ECO:0007669"/>
    <property type="project" value="UniProtKB-UniPathway"/>
</dbReference>
<evidence type="ECO:0000313" key="7">
    <source>
        <dbReference type="EMBL" id="RNF33063.1"/>
    </source>
</evidence>
<keyword evidence="3 6" id="KW-0285">Flavoprotein</keyword>
<dbReference type="AlphaFoldDB" id="A0A3R7LIG0"/>
<keyword evidence="5 6" id="KW-0560">Oxidoreductase</keyword>
<evidence type="ECO:0000256" key="3">
    <source>
        <dbReference type="ARBA" id="ARBA00022630"/>
    </source>
</evidence>
<protein>
    <recommendedName>
        <fullName evidence="6">Methylenetetrahydrofolate reductase</fullName>
    </recommendedName>
</protein>
<evidence type="ECO:0000256" key="1">
    <source>
        <dbReference type="ARBA" id="ARBA00001974"/>
    </source>
</evidence>
<comment type="cofactor">
    <cofactor evidence="1 6">
        <name>FAD</name>
        <dbReference type="ChEBI" id="CHEBI:57692"/>
    </cofactor>
</comment>
<keyword evidence="4 6" id="KW-0274">FAD</keyword>
<evidence type="ECO:0000256" key="6">
    <source>
        <dbReference type="RuleBase" id="RU003862"/>
    </source>
</evidence>
<dbReference type="SUPFAM" id="SSF51730">
    <property type="entry name" value="FAD-linked oxidoreductase"/>
    <property type="match status" value="1"/>
</dbReference>